<dbReference type="PANTHER" id="PTHR45913:SF19">
    <property type="entry name" value="LOW QUALITY PROTEIN: ZINC FINGER BED DOMAIN-CONTAINING PROTEIN 5-LIKE"/>
    <property type="match status" value="1"/>
</dbReference>
<accession>A0AAV0WYR9</accession>
<evidence type="ECO:0008006" key="3">
    <source>
        <dbReference type="Google" id="ProtNLM"/>
    </source>
</evidence>
<name>A0AAV0WYR9_9HEMI</name>
<evidence type="ECO:0000313" key="1">
    <source>
        <dbReference type="EMBL" id="CAI6361060.1"/>
    </source>
</evidence>
<gene>
    <name evidence="1" type="ORF">MEUPH1_LOCUS16281</name>
</gene>
<reference evidence="1 2" key="1">
    <citation type="submission" date="2023-01" db="EMBL/GenBank/DDBJ databases">
        <authorList>
            <person name="Whitehead M."/>
        </authorList>
    </citation>
    <scope>NUCLEOTIDE SEQUENCE [LARGE SCALE GENOMIC DNA]</scope>
</reference>
<dbReference type="Proteomes" id="UP001160148">
    <property type="component" value="Unassembled WGS sequence"/>
</dbReference>
<dbReference type="PANTHER" id="PTHR45913">
    <property type="entry name" value="EPM2A-INTERACTING PROTEIN 1"/>
    <property type="match status" value="1"/>
</dbReference>
<dbReference type="EMBL" id="CARXXK010000003">
    <property type="protein sequence ID" value="CAI6361060.1"/>
    <property type="molecule type" value="Genomic_DNA"/>
</dbReference>
<evidence type="ECO:0000313" key="2">
    <source>
        <dbReference type="Proteomes" id="UP001160148"/>
    </source>
</evidence>
<dbReference type="AlphaFoldDB" id="A0AAV0WYR9"/>
<comment type="caution">
    <text evidence="1">The sequence shown here is derived from an EMBL/GenBank/DDBJ whole genome shotgun (WGS) entry which is preliminary data.</text>
</comment>
<protein>
    <recommendedName>
        <fullName evidence="3">Zinc finger BED domain-containing protein 5</fullName>
    </recommendedName>
</protein>
<organism evidence="1 2">
    <name type="scientific">Macrosiphum euphorbiae</name>
    <name type="common">potato aphid</name>
    <dbReference type="NCBI Taxonomy" id="13131"/>
    <lineage>
        <taxon>Eukaryota</taxon>
        <taxon>Metazoa</taxon>
        <taxon>Ecdysozoa</taxon>
        <taxon>Arthropoda</taxon>
        <taxon>Hexapoda</taxon>
        <taxon>Insecta</taxon>
        <taxon>Pterygota</taxon>
        <taxon>Neoptera</taxon>
        <taxon>Paraneoptera</taxon>
        <taxon>Hemiptera</taxon>
        <taxon>Sternorrhyncha</taxon>
        <taxon>Aphidomorpha</taxon>
        <taxon>Aphidoidea</taxon>
        <taxon>Aphididae</taxon>
        <taxon>Macrosiphini</taxon>
        <taxon>Macrosiphum</taxon>
    </lineage>
</organism>
<proteinExistence type="predicted"/>
<sequence>MCVFKKVIAVTSKPAALNAVEYEILIDMVSDSYYQTSFKSKPISEFWAQLGEDHAILSSKPKLLLLPFGTTYLCETAFSRYTATKTKYRSRLDAENDMRLQLTSVIPDIDKLSSKKQAHCSH</sequence>
<keyword evidence="2" id="KW-1185">Reference proteome</keyword>